<dbReference type="InterPro" id="IPR004827">
    <property type="entry name" value="bZIP"/>
</dbReference>
<dbReference type="Pfam" id="PF00170">
    <property type="entry name" value="bZIP_1"/>
    <property type="match status" value="1"/>
</dbReference>
<name>A0A0P7BA46_9HYPO</name>
<dbReference type="AlphaFoldDB" id="A0A0P7BA46"/>
<dbReference type="Proteomes" id="UP000050424">
    <property type="component" value="Unassembled WGS sequence"/>
</dbReference>
<protein>
    <recommendedName>
        <fullName evidence="3">BZIP domain-containing protein</fullName>
    </recommendedName>
</protein>
<dbReference type="EMBL" id="LKCW01000172">
    <property type="protein sequence ID" value="KPM37237.1"/>
    <property type="molecule type" value="Genomic_DNA"/>
</dbReference>
<organism evidence="4 5">
    <name type="scientific">Neonectria ditissima</name>
    <dbReference type="NCBI Taxonomy" id="78410"/>
    <lineage>
        <taxon>Eukaryota</taxon>
        <taxon>Fungi</taxon>
        <taxon>Dikarya</taxon>
        <taxon>Ascomycota</taxon>
        <taxon>Pezizomycotina</taxon>
        <taxon>Sordariomycetes</taxon>
        <taxon>Hypocreomycetidae</taxon>
        <taxon>Hypocreales</taxon>
        <taxon>Nectriaceae</taxon>
        <taxon>Neonectria</taxon>
    </lineage>
</organism>
<dbReference type="Gene3D" id="1.20.5.170">
    <property type="match status" value="1"/>
</dbReference>
<evidence type="ECO:0000259" key="3">
    <source>
        <dbReference type="Pfam" id="PF00170"/>
    </source>
</evidence>
<comment type="caution">
    <text evidence="4">The sequence shown here is derived from an EMBL/GenBank/DDBJ whole genome shotgun (WGS) entry which is preliminary data.</text>
</comment>
<dbReference type="STRING" id="78410.A0A0P7BA46"/>
<evidence type="ECO:0000313" key="4">
    <source>
        <dbReference type="EMBL" id="KPM37237.1"/>
    </source>
</evidence>
<reference evidence="4 5" key="1">
    <citation type="submission" date="2015-09" db="EMBL/GenBank/DDBJ databases">
        <title>Draft genome of a European isolate of the apple canker pathogen Neonectria ditissima.</title>
        <authorList>
            <person name="Gomez-Cortecero A."/>
            <person name="Harrison R.J."/>
            <person name="Armitage A.D."/>
        </authorList>
    </citation>
    <scope>NUCLEOTIDE SEQUENCE [LARGE SCALE GENOMIC DNA]</scope>
    <source>
        <strain evidence="4 5">R09/05</strain>
    </source>
</reference>
<proteinExistence type="predicted"/>
<feature type="compositionally biased region" description="Basic and acidic residues" evidence="2">
    <location>
        <begin position="192"/>
        <end position="218"/>
    </location>
</feature>
<gene>
    <name evidence="4" type="ORF">AK830_g9314</name>
</gene>
<dbReference type="GO" id="GO:0003700">
    <property type="term" value="F:DNA-binding transcription factor activity"/>
    <property type="evidence" value="ECO:0007669"/>
    <property type="project" value="InterPro"/>
</dbReference>
<dbReference type="CDD" id="cd14687">
    <property type="entry name" value="bZIP_ATF2"/>
    <property type="match status" value="1"/>
</dbReference>
<dbReference type="SUPFAM" id="SSF57959">
    <property type="entry name" value="Leucine zipper domain"/>
    <property type="match status" value="1"/>
</dbReference>
<dbReference type="OrthoDB" id="295274at2759"/>
<keyword evidence="1" id="KW-0175">Coiled coil</keyword>
<accession>A0A0P7BA46</accession>
<evidence type="ECO:0000313" key="5">
    <source>
        <dbReference type="Proteomes" id="UP000050424"/>
    </source>
</evidence>
<sequence>MASSSSTPFYGPYVDESQTPCLPEYPPVEAMGEDAFPYFNTMANDAMFGGSNIMPSGPTLDGSNVEPNPPWDPWWVSGQFDQAGFVQDSDVLTPNSGQTSFFAGEYPFEANPFDHSTWPSPDTAHTPMTSIAGENDFKAVSVDSQQQDLGGQTFHPAQYLIPTPAELSPAQHEAKSPPPPWPELSKSRSHRGRSDSIDDGKPDKMSEMNSTDDKDKRSSKAGQIDGINYPELAPDLPLQQPEPATTIQQRNRIASNKCRTKKKEDTEALQLKAENLERINGDLTKRRDKIMHDIWLMKMHLMQHNNCDCELIQKYISDAVKSLVFDKSEEPSLETGVPNPQPQGEEQPVVVN</sequence>
<evidence type="ECO:0000256" key="1">
    <source>
        <dbReference type="SAM" id="Coils"/>
    </source>
</evidence>
<feature type="region of interest" description="Disordered" evidence="2">
    <location>
        <begin position="327"/>
        <end position="352"/>
    </location>
</feature>
<keyword evidence="5" id="KW-1185">Reference proteome</keyword>
<feature type="domain" description="BZIP" evidence="3">
    <location>
        <begin position="249"/>
        <end position="301"/>
    </location>
</feature>
<evidence type="ECO:0000256" key="2">
    <source>
        <dbReference type="SAM" id="MobiDB-lite"/>
    </source>
</evidence>
<feature type="region of interest" description="Disordered" evidence="2">
    <location>
        <begin position="168"/>
        <end position="245"/>
    </location>
</feature>
<dbReference type="InterPro" id="IPR046347">
    <property type="entry name" value="bZIP_sf"/>
</dbReference>
<feature type="coiled-coil region" evidence="1">
    <location>
        <begin position="259"/>
        <end position="286"/>
    </location>
</feature>